<comment type="caution">
    <text evidence="1">The sequence shown here is derived from an EMBL/GenBank/DDBJ whole genome shotgun (WGS) entry which is preliminary data.</text>
</comment>
<gene>
    <name evidence="1" type="ORF">NCTC12204_02764</name>
</gene>
<evidence type="ECO:0000313" key="1">
    <source>
        <dbReference type="EMBL" id="VTQ73819.1"/>
    </source>
</evidence>
<dbReference type="RefSeq" id="WP_010720529.1">
    <property type="nucleotide sequence ID" value="NZ_CABEEP010000002.1"/>
</dbReference>
<dbReference type="Proteomes" id="UP000352698">
    <property type="component" value="Unassembled WGS sequence"/>
</dbReference>
<reference evidence="1 2" key="1">
    <citation type="submission" date="2019-05" db="EMBL/GenBank/DDBJ databases">
        <authorList>
            <consortium name="Pathogen Informatics"/>
        </authorList>
    </citation>
    <scope>NUCLEOTIDE SEQUENCE [LARGE SCALE GENOMIC DNA]</scope>
    <source>
        <strain evidence="1 2">NCTC12204</strain>
    </source>
</reference>
<sequence length="58" mass="7037">MGTKKKRIKIAVSEETIQKLQWIVEEDQKKNNKRIYPCDSLERIINNEYVIRKAFRDK</sequence>
<dbReference type="AlphaFoldDB" id="A0A4V3RFW4"/>
<organism evidence="1 2">
    <name type="scientific">Enterococcus hirae</name>
    <dbReference type="NCBI Taxonomy" id="1354"/>
    <lineage>
        <taxon>Bacteria</taxon>
        <taxon>Bacillati</taxon>
        <taxon>Bacillota</taxon>
        <taxon>Bacilli</taxon>
        <taxon>Lactobacillales</taxon>
        <taxon>Enterococcaceae</taxon>
        <taxon>Enterococcus</taxon>
    </lineage>
</organism>
<accession>A0A4V3RFW4</accession>
<proteinExistence type="predicted"/>
<evidence type="ECO:0000313" key="2">
    <source>
        <dbReference type="Proteomes" id="UP000352698"/>
    </source>
</evidence>
<protein>
    <submittedName>
        <fullName evidence="1">Uncharacterized protein</fullName>
    </submittedName>
</protein>
<name>A0A4V3RFW4_ENTHR</name>
<dbReference type="EMBL" id="CABEEP010000002">
    <property type="protein sequence ID" value="VTQ73819.1"/>
    <property type="molecule type" value="Genomic_DNA"/>
</dbReference>